<dbReference type="InterPro" id="IPR045619">
    <property type="entry name" value="DUF6443"/>
</dbReference>
<keyword evidence="4" id="KW-1185">Reference proteome</keyword>
<gene>
    <name evidence="3" type="ORF">ACFOET_11805</name>
</gene>
<evidence type="ECO:0000313" key="3">
    <source>
        <dbReference type="EMBL" id="MFC3198298.1"/>
    </source>
</evidence>
<protein>
    <submittedName>
        <fullName evidence="3">DUF6443 domain-containing protein</fullName>
    </submittedName>
</protein>
<evidence type="ECO:0000259" key="1">
    <source>
        <dbReference type="Pfam" id="PF15649"/>
    </source>
</evidence>
<dbReference type="PANTHER" id="PTHR32305">
    <property type="match status" value="1"/>
</dbReference>
<name>A0ABV7JNA5_9SPHI</name>
<dbReference type="Pfam" id="PF15649">
    <property type="entry name" value="Tox-REase-7"/>
    <property type="match status" value="1"/>
</dbReference>
<dbReference type="RefSeq" id="WP_379022819.1">
    <property type="nucleotide sequence ID" value="NZ_JBHRTA010000036.1"/>
</dbReference>
<dbReference type="InterPro" id="IPR050708">
    <property type="entry name" value="T6SS_VgrG/RHS"/>
</dbReference>
<evidence type="ECO:0000259" key="2">
    <source>
        <dbReference type="Pfam" id="PF20041"/>
    </source>
</evidence>
<dbReference type="EMBL" id="JBHRTA010000036">
    <property type="protein sequence ID" value="MFC3198298.1"/>
    <property type="molecule type" value="Genomic_DNA"/>
</dbReference>
<sequence length="1251" mass="135588">MNRLSVGIPLFIAAIFIFIPKDTIGQGANPVFTSYSGQSELYGTQSVTLSGGFEIPLGYNVLIHVTSSNVSNPYSSDRNYILTTAYNVPLTVSVADPTVQQASRQIAYFDGFGRPVQQIAIKGSPTNKDVVVPLAYDAYGRQSTSYLPYTTNSAGNGFFKTSAITEQQSFYTSGVSGQSSNGYPYSKTVYDLSPAARIKEQGEPGAHWQPLNGSIPGSGRTVKLEATVNGAGIPKYSVSLSASNEPTLEKNGDYGHYQLAISITKDENWTLSDGKAGTTEKYTDKDGRVILERAYNKNGATVVTLSTHYVYDDWGRLAFVLPPGTNPDTNTPNSSAIATFGYKYQYDDYGRKVEQTLPGKGVEYFVYNKRHQLVASQDANQRGRNEWMISKYDAHGRLIITGLWTNNNTAISRTSLQTVLNGQSAFWESRNTATATHGYTNVVWPTNISAYFLVNYYDTYDIAGLPGTYAYQSYGSNVHIAKAPGLQTGSKTWPINSASTTLWSVTYYDIDAQVIQVQSANHLGGKDIVSSSYNFTGKVVTTQRVHTGSGGQSVTVNKAFAYDDAGRLLTVKQQTGPDAEITLAHRTYNEVGQVIDKKLHLKAGQTKYLQSVDYRYNARGWLTSINDPNLANGTAANIDDASSDSDLYGMALDYENASFGPQYNGNIAGIRWKTSKPPSMAVSPPQLGYRFSYDALGQLTTAQSGTNGTYNGNHSEQISYTNTGNINRIERWAYRDNAKRLIDDLTFSYTGYRHTRIDDAAGAAYKALGFNDAVQQADEYAYDGNGNATKDANKGITTISYNVFNLPEVITFSTSPVKKIEYLYDRSGVKLQRKYTEGSAVMTTDYVAGIQYEQGQLAFVHTDAGRARKDGSSYRYEYDLVDHLGSTRVTFDANPSDPNQTTARVLQQTAYYPYGLAMLNDPASNLNLSFVSGAKNNYLYSGKELQEQGGLNWYDHGARMYDPAIGRWNVMDPARQFSNPFLAMGNNPVIYVDPDGEWIHIVIGAVIGGIVNTITHWDEVAKGGFWEGAKAFGVGAAAGGLGAATGGAALVGFGASATTVAGGFVAGSVGSLYGDMALGMGNMFAFGDPYEMTPSRLGSVALMGGITGGLTSGVSNWINGANFWTGRFPVEVGVPRITQFGNRVVQDATKGGVANARALGMAGEQAVGLSGAKTAIQVGGKTRIPDALTRTTLTEVKNVKSLSFTRQLRDFHTYSQQNGLDFILYTRPNTTLSGPLQQAINNGSIIHRFIP</sequence>
<dbReference type="InterPro" id="IPR022385">
    <property type="entry name" value="Rhs_assc_core"/>
</dbReference>
<feature type="domain" description="Tox-REase-7" evidence="1">
    <location>
        <begin position="1160"/>
        <end position="1236"/>
    </location>
</feature>
<organism evidence="3 4">
    <name type="scientific">Parapedobacter deserti</name>
    <dbReference type="NCBI Taxonomy" id="1912957"/>
    <lineage>
        <taxon>Bacteria</taxon>
        <taxon>Pseudomonadati</taxon>
        <taxon>Bacteroidota</taxon>
        <taxon>Sphingobacteriia</taxon>
        <taxon>Sphingobacteriales</taxon>
        <taxon>Sphingobacteriaceae</taxon>
        <taxon>Parapedobacter</taxon>
    </lineage>
</organism>
<accession>A0ABV7JNA5</accession>
<dbReference type="NCBIfam" id="TIGR03696">
    <property type="entry name" value="Rhs_assc_core"/>
    <property type="match status" value="1"/>
</dbReference>
<evidence type="ECO:0000313" key="4">
    <source>
        <dbReference type="Proteomes" id="UP001595526"/>
    </source>
</evidence>
<feature type="domain" description="DUF6443" evidence="2">
    <location>
        <begin position="83"/>
        <end position="215"/>
    </location>
</feature>
<dbReference type="Pfam" id="PF20041">
    <property type="entry name" value="DUF6443"/>
    <property type="match status" value="1"/>
</dbReference>
<dbReference type="Proteomes" id="UP001595526">
    <property type="component" value="Unassembled WGS sequence"/>
</dbReference>
<proteinExistence type="predicted"/>
<dbReference type="PANTHER" id="PTHR32305:SF15">
    <property type="entry name" value="PROTEIN RHSA-RELATED"/>
    <property type="match status" value="1"/>
</dbReference>
<reference evidence="4" key="1">
    <citation type="journal article" date="2019" name="Int. J. Syst. Evol. Microbiol.">
        <title>The Global Catalogue of Microorganisms (GCM) 10K type strain sequencing project: providing services to taxonomists for standard genome sequencing and annotation.</title>
        <authorList>
            <consortium name="The Broad Institute Genomics Platform"/>
            <consortium name="The Broad Institute Genome Sequencing Center for Infectious Disease"/>
            <person name="Wu L."/>
            <person name="Ma J."/>
        </authorList>
    </citation>
    <scope>NUCLEOTIDE SEQUENCE [LARGE SCALE GENOMIC DNA]</scope>
    <source>
        <strain evidence="4">KCTC 52416</strain>
    </source>
</reference>
<dbReference type="InterPro" id="IPR028903">
    <property type="entry name" value="Tox-REase-7_dom"/>
</dbReference>
<dbReference type="Gene3D" id="2.180.10.10">
    <property type="entry name" value="RHS repeat-associated core"/>
    <property type="match status" value="1"/>
</dbReference>
<comment type="caution">
    <text evidence="3">The sequence shown here is derived from an EMBL/GenBank/DDBJ whole genome shotgun (WGS) entry which is preliminary data.</text>
</comment>